<accession>A0A427A2Y0</accession>
<dbReference type="EMBL" id="AMZH03003966">
    <property type="protein sequence ID" value="RRT70574.1"/>
    <property type="molecule type" value="Genomic_DNA"/>
</dbReference>
<dbReference type="AlphaFoldDB" id="A0A427A2Y0"/>
<evidence type="ECO:0000313" key="1">
    <source>
        <dbReference type="EMBL" id="RRT70574.1"/>
    </source>
</evidence>
<reference evidence="1 2" key="1">
    <citation type="journal article" date="2014" name="Agronomy (Basel)">
        <title>A Draft Genome Sequence for Ensete ventricosum, the Drought-Tolerant Tree Against Hunger.</title>
        <authorList>
            <person name="Harrison J."/>
            <person name="Moore K.A."/>
            <person name="Paszkiewicz K."/>
            <person name="Jones T."/>
            <person name="Grant M."/>
            <person name="Ambacheew D."/>
            <person name="Muzemil S."/>
            <person name="Studholme D.J."/>
        </authorList>
    </citation>
    <scope>NUCLEOTIDE SEQUENCE [LARGE SCALE GENOMIC DNA]</scope>
</reference>
<sequence length="119" mass="12853">TRLPPNPLICNLVSHPLPVVISRASPATTITIACWTPIVALFFLYESQLWPPSSTGCSPRNCIAFTSLLSPSSPPAHDSVVAASRYTLLPLLADTRHRWLPTLPPAALQPFAAAISHNY</sequence>
<evidence type="ECO:0000313" key="2">
    <source>
        <dbReference type="Proteomes" id="UP000287651"/>
    </source>
</evidence>
<organism evidence="1 2">
    <name type="scientific">Ensete ventricosum</name>
    <name type="common">Abyssinian banana</name>
    <name type="synonym">Musa ensete</name>
    <dbReference type="NCBI Taxonomy" id="4639"/>
    <lineage>
        <taxon>Eukaryota</taxon>
        <taxon>Viridiplantae</taxon>
        <taxon>Streptophyta</taxon>
        <taxon>Embryophyta</taxon>
        <taxon>Tracheophyta</taxon>
        <taxon>Spermatophyta</taxon>
        <taxon>Magnoliopsida</taxon>
        <taxon>Liliopsida</taxon>
        <taxon>Zingiberales</taxon>
        <taxon>Musaceae</taxon>
        <taxon>Ensete</taxon>
    </lineage>
</organism>
<dbReference type="Proteomes" id="UP000287651">
    <property type="component" value="Unassembled WGS sequence"/>
</dbReference>
<proteinExistence type="predicted"/>
<comment type="caution">
    <text evidence="1">The sequence shown here is derived from an EMBL/GenBank/DDBJ whole genome shotgun (WGS) entry which is preliminary data.</text>
</comment>
<protein>
    <submittedName>
        <fullName evidence="1">Uncharacterized protein</fullName>
    </submittedName>
</protein>
<name>A0A427A2Y0_ENSVE</name>
<gene>
    <name evidence="1" type="ORF">B296_00011059</name>
</gene>
<feature type="non-terminal residue" evidence="1">
    <location>
        <position position="1"/>
    </location>
</feature>